<accession>A0AA86PMT1</accession>
<reference evidence="2 3" key="2">
    <citation type="submission" date="2024-07" db="EMBL/GenBank/DDBJ databases">
        <authorList>
            <person name="Akdeniz Z."/>
        </authorList>
    </citation>
    <scope>NUCLEOTIDE SEQUENCE [LARGE SCALE GENOMIC DNA]</scope>
</reference>
<dbReference type="Proteomes" id="UP001642409">
    <property type="component" value="Unassembled WGS sequence"/>
</dbReference>
<comment type="caution">
    <text evidence="1">The sequence shown here is derived from an EMBL/GenBank/DDBJ whole genome shotgun (WGS) entry which is preliminary data.</text>
</comment>
<evidence type="ECO:0000313" key="3">
    <source>
        <dbReference type="Proteomes" id="UP001642409"/>
    </source>
</evidence>
<proteinExistence type="predicted"/>
<evidence type="ECO:0000313" key="2">
    <source>
        <dbReference type="EMBL" id="CAL6014728.1"/>
    </source>
</evidence>
<dbReference type="EMBL" id="CAXDID020000071">
    <property type="protein sequence ID" value="CAL6014728.1"/>
    <property type="molecule type" value="Genomic_DNA"/>
</dbReference>
<dbReference type="Pfam" id="PF08795">
    <property type="entry name" value="DUF1796"/>
    <property type="match status" value="1"/>
</dbReference>
<dbReference type="InterPro" id="IPR014903">
    <property type="entry name" value="DUF1796"/>
</dbReference>
<evidence type="ECO:0000313" key="1">
    <source>
        <dbReference type="EMBL" id="CAI9937997.1"/>
    </source>
</evidence>
<dbReference type="AlphaFoldDB" id="A0AA86PMT1"/>
<organism evidence="1">
    <name type="scientific">Hexamita inflata</name>
    <dbReference type="NCBI Taxonomy" id="28002"/>
    <lineage>
        <taxon>Eukaryota</taxon>
        <taxon>Metamonada</taxon>
        <taxon>Diplomonadida</taxon>
        <taxon>Hexamitidae</taxon>
        <taxon>Hexamitinae</taxon>
        <taxon>Hexamita</taxon>
    </lineage>
</organism>
<dbReference type="EMBL" id="CATOUU010000653">
    <property type="protein sequence ID" value="CAI9937997.1"/>
    <property type="molecule type" value="Genomic_DNA"/>
</dbReference>
<reference evidence="1" key="1">
    <citation type="submission" date="2023-06" db="EMBL/GenBank/DDBJ databases">
        <authorList>
            <person name="Kurt Z."/>
        </authorList>
    </citation>
    <scope>NUCLEOTIDE SEQUENCE</scope>
</reference>
<keyword evidence="3" id="KW-1185">Reference proteome</keyword>
<gene>
    <name evidence="2" type="ORF">HINF_LOCUS24408</name>
    <name evidence="1" type="ORF">HINF_LOCUS25642</name>
</gene>
<sequence>MILFSFVHLQNSIVLDTEYLKSFNFDFNLANKYNSTVPLIASFSLFETNYQYVENVIQDFIKQQHYNKMMFIIYKAGLEINNYFNFKLLAQQRKLVLQQKIDIDKQQVNFYEYDIIQIQNLYIVKVDQNATDQEIIETLLKLSDAEYFCRWSSTAFHGTDMVSLQMRQMELDNTNVSVLKQVPTYHYKDGSVTVNEDLEQQLETVLFRRNCLENITKYFSFNDLAFQIIQQNSVSYISSTQIYLDLSDKYQKSKTILDEYESKYLINLAKPKQRFDAVISLGAWCQVNAMLEMRGLQIIHSPFSGFGFIEWERLLDVLESNFSHYWEEQNLYFTRSSNLYSYKYKDIRLVRHAYEKHYNMFSTHHFDLCDCSPANSYLLYREFYHKLQHKITIFNIQAKNTRPVFLLKIMNKKFESTNVTDESIARLVLALKKYSGDFELRISVPIWAKYVLEKIVQKYSYDFIKIYVWTVQWNEDPYHNDWEEMIGDVVLARDNAIVSGLGSLRDWAWINS</sequence>
<name>A0AA86PMT1_9EUKA</name>
<protein>
    <submittedName>
        <fullName evidence="1 2">Papain-like cysteine peptidase (DUF1796)</fullName>
    </submittedName>
</protein>